<keyword evidence="1" id="KW-0812">Transmembrane</keyword>
<name>A0A1I7TWH4_9PELO</name>
<feature type="transmembrane region" description="Helical" evidence="1">
    <location>
        <begin position="103"/>
        <end position="122"/>
    </location>
</feature>
<sequence length="223" mass="25550">MPKDLRSHSVNALQFTVRSTLLIFSIAVVALYASIMYLEKSYPRIAPYHPRKLIYICFPKEDATVAAYMSFLRYTDMVLSVLLIIPCVVLCVSNSFPKVHWPIGLICVFRFIIVLIEIVHVSSFNGDTQLDFILSVSEGPCKVDDSQIPAFNALVALFTLRCIKGYITINMATFAYGNSILICLFGLKSQRERRRVREHSEEHELEELTTHHHRLHVQFQLNT</sequence>
<reference evidence="3" key="1">
    <citation type="submission" date="2016-11" db="UniProtKB">
        <authorList>
            <consortium name="WormBaseParasite"/>
        </authorList>
    </citation>
    <scope>IDENTIFICATION</scope>
</reference>
<dbReference type="WBParaSite" id="Csp11.Scaffold629.g12480.t1">
    <property type="protein sequence ID" value="Csp11.Scaffold629.g12480.t1"/>
    <property type="gene ID" value="Csp11.Scaffold629.g12480"/>
</dbReference>
<feature type="transmembrane region" description="Helical" evidence="1">
    <location>
        <begin position="77"/>
        <end position="96"/>
    </location>
</feature>
<evidence type="ECO:0000313" key="3">
    <source>
        <dbReference type="WBParaSite" id="Csp11.Scaffold629.g12480.t1"/>
    </source>
</evidence>
<feature type="transmembrane region" description="Helical" evidence="1">
    <location>
        <begin position="21"/>
        <end position="38"/>
    </location>
</feature>
<accession>A0A1I7TWH4</accession>
<keyword evidence="2" id="KW-1185">Reference proteome</keyword>
<dbReference type="eggNOG" id="ENOG502THMY">
    <property type="taxonomic scope" value="Eukaryota"/>
</dbReference>
<keyword evidence="1" id="KW-0472">Membrane</keyword>
<evidence type="ECO:0000256" key="1">
    <source>
        <dbReference type="SAM" id="Phobius"/>
    </source>
</evidence>
<evidence type="ECO:0000313" key="2">
    <source>
        <dbReference type="Proteomes" id="UP000095282"/>
    </source>
</evidence>
<protein>
    <submittedName>
        <fullName evidence="3">G protein-coupled receptor</fullName>
    </submittedName>
</protein>
<organism evidence="2 3">
    <name type="scientific">Caenorhabditis tropicalis</name>
    <dbReference type="NCBI Taxonomy" id="1561998"/>
    <lineage>
        <taxon>Eukaryota</taxon>
        <taxon>Metazoa</taxon>
        <taxon>Ecdysozoa</taxon>
        <taxon>Nematoda</taxon>
        <taxon>Chromadorea</taxon>
        <taxon>Rhabditida</taxon>
        <taxon>Rhabditina</taxon>
        <taxon>Rhabditomorpha</taxon>
        <taxon>Rhabditoidea</taxon>
        <taxon>Rhabditidae</taxon>
        <taxon>Peloderinae</taxon>
        <taxon>Caenorhabditis</taxon>
    </lineage>
</organism>
<keyword evidence="1" id="KW-1133">Transmembrane helix</keyword>
<feature type="transmembrane region" description="Helical" evidence="1">
    <location>
        <begin position="166"/>
        <end position="187"/>
    </location>
</feature>
<dbReference type="AlphaFoldDB" id="A0A1I7TWH4"/>
<dbReference type="Proteomes" id="UP000095282">
    <property type="component" value="Unplaced"/>
</dbReference>
<proteinExistence type="predicted"/>